<evidence type="ECO:0000313" key="2">
    <source>
        <dbReference type="EMBL" id="KDR74836.1"/>
    </source>
</evidence>
<dbReference type="EMBL" id="KL142382">
    <property type="protein sequence ID" value="KDR74836.1"/>
    <property type="molecule type" value="Genomic_DNA"/>
</dbReference>
<evidence type="ECO:0000313" key="3">
    <source>
        <dbReference type="Proteomes" id="UP000027222"/>
    </source>
</evidence>
<dbReference type="HOGENOM" id="CLU_030191_0_0_1"/>
<feature type="compositionally biased region" description="Pro residues" evidence="1">
    <location>
        <begin position="34"/>
        <end position="43"/>
    </location>
</feature>
<protein>
    <submittedName>
        <fullName evidence="2">Uncharacterized protein</fullName>
    </submittedName>
</protein>
<dbReference type="PROSITE" id="PS00109">
    <property type="entry name" value="PROTEIN_KINASE_TYR"/>
    <property type="match status" value="1"/>
</dbReference>
<dbReference type="SUPFAM" id="SSF56112">
    <property type="entry name" value="Protein kinase-like (PK-like)"/>
    <property type="match status" value="1"/>
</dbReference>
<gene>
    <name evidence="2" type="ORF">GALMADRAFT_249741</name>
</gene>
<dbReference type="AlphaFoldDB" id="A0A067SVC1"/>
<dbReference type="OrthoDB" id="4062651at2759"/>
<accession>A0A067SVC1</accession>
<dbReference type="InterPro" id="IPR008266">
    <property type="entry name" value="Tyr_kinase_AS"/>
</dbReference>
<evidence type="ECO:0000256" key="1">
    <source>
        <dbReference type="SAM" id="MobiDB-lite"/>
    </source>
</evidence>
<reference evidence="3" key="1">
    <citation type="journal article" date="2014" name="Proc. Natl. Acad. Sci. U.S.A.">
        <title>Extensive sampling of basidiomycete genomes demonstrates inadequacy of the white-rot/brown-rot paradigm for wood decay fungi.</title>
        <authorList>
            <person name="Riley R."/>
            <person name="Salamov A.A."/>
            <person name="Brown D.W."/>
            <person name="Nagy L.G."/>
            <person name="Floudas D."/>
            <person name="Held B.W."/>
            <person name="Levasseur A."/>
            <person name="Lombard V."/>
            <person name="Morin E."/>
            <person name="Otillar R."/>
            <person name="Lindquist E.A."/>
            <person name="Sun H."/>
            <person name="LaButti K.M."/>
            <person name="Schmutz J."/>
            <person name="Jabbour D."/>
            <person name="Luo H."/>
            <person name="Baker S.E."/>
            <person name="Pisabarro A.G."/>
            <person name="Walton J.D."/>
            <person name="Blanchette R.A."/>
            <person name="Henrissat B."/>
            <person name="Martin F."/>
            <person name="Cullen D."/>
            <person name="Hibbett D.S."/>
            <person name="Grigoriev I.V."/>
        </authorList>
    </citation>
    <scope>NUCLEOTIDE SEQUENCE [LARGE SCALE GENOMIC DNA]</scope>
    <source>
        <strain evidence="3">CBS 339.88</strain>
    </source>
</reference>
<dbReference type="InterPro" id="IPR011009">
    <property type="entry name" value="Kinase-like_dom_sf"/>
</dbReference>
<sequence length="526" mass="59791">MEQTCLKKLPHSTTEQQEPLAKDIKIFDHKMLPPCVPAPPEDPASPSVDVEKSLSHSQQERSVKSPESLCPPPLELMHFAFRQFLFEVSSGPLKFPSSTSPPDLKDAAAAASKLMRLIGRKVKDRRHLFCEFLEYLKTIFPSDNKVVWIKACPHFGEVCNADATYIWQRGSVDLPLIMLQITQELDGPYDPDVQLRIYYEKYLSSMHNPCLTGAPVFLVALCGTSMKISGAFCHGGQSKFLVEELAAVNLVHNTFSQNERTTVSILYALKTALIDLMVASPPINITNVEFPRIIPCTDIDEMLVPHRLYLGRFRNDQWQLEYYLNNDSSLMAKVQSAEKYILKIICFRAQEQYGKDVHSHLASKGLAPQLLRWHRRLHDGLGMAFIEYLAPPKEDQAGWLTLHDFGVDHPEQAQAEKDAIQTHIYEDILPALQEKNFVHGDLRPNNIMIHVDKHGSLVKHDGKVILKVIDFDWSGVASQVFYPFDRNSSIPWPGKTMIITENDDHALVKTWMKFWPEPLPTLPEVY</sequence>
<dbReference type="GO" id="GO:0004672">
    <property type="term" value="F:protein kinase activity"/>
    <property type="evidence" value="ECO:0007669"/>
    <property type="project" value="InterPro"/>
</dbReference>
<proteinExistence type="predicted"/>
<dbReference type="Proteomes" id="UP000027222">
    <property type="component" value="Unassembled WGS sequence"/>
</dbReference>
<keyword evidence="3" id="KW-1185">Reference proteome</keyword>
<feature type="compositionally biased region" description="Basic and acidic residues" evidence="1">
    <location>
        <begin position="20"/>
        <end position="31"/>
    </location>
</feature>
<name>A0A067SVC1_GALM3</name>
<feature type="region of interest" description="Disordered" evidence="1">
    <location>
        <begin position="1"/>
        <end position="68"/>
    </location>
</feature>
<dbReference type="Gene3D" id="1.10.510.10">
    <property type="entry name" value="Transferase(Phosphotransferase) domain 1"/>
    <property type="match status" value="1"/>
</dbReference>
<feature type="compositionally biased region" description="Basic and acidic residues" evidence="1">
    <location>
        <begin position="49"/>
        <end position="64"/>
    </location>
</feature>
<organism evidence="2 3">
    <name type="scientific">Galerina marginata (strain CBS 339.88)</name>
    <dbReference type="NCBI Taxonomy" id="685588"/>
    <lineage>
        <taxon>Eukaryota</taxon>
        <taxon>Fungi</taxon>
        <taxon>Dikarya</taxon>
        <taxon>Basidiomycota</taxon>
        <taxon>Agaricomycotina</taxon>
        <taxon>Agaricomycetes</taxon>
        <taxon>Agaricomycetidae</taxon>
        <taxon>Agaricales</taxon>
        <taxon>Agaricineae</taxon>
        <taxon>Strophariaceae</taxon>
        <taxon>Galerina</taxon>
    </lineage>
</organism>